<keyword evidence="2" id="KW-1185">Reference proteome</keyword>
<dbReference type="RefSeq" id="WP_081191031.1">
    <property type="nucleotide sequence ID" value="NZ_MWIH01000003.1"/>
</dbReference>
<dbReference type="Gene3D" id="3.40.50.1580">
    <property type="entry name" value="Nucleoside phosphorylase domain"/>
    <property type="match status" value="1"/>
</dbReference>
<accession>A0A1V9AAK6</accession>
<dbReference type="EMBL" id="MWIH01000003">
    <property type="protein sequence ID" value="OQO94152.1"/>
    <property type="molecule type" value="Genomic_DNA"/>
</dbReference>
<protein>
    <recommendedName>
        <fullName evidence="3">Nucleoside phosphorylase domain-containing protein</fullName>
    </recommendedName>
</protein>
<evidence type="ECO:0008006" key="3">
    <source>
        <dbReference type="Google" id="ProtNLM"/>
    </source>
</evidence>
<evidence type="ECO:0000313" key="1">
    <source>
        <dbReference type="EMBL" id="OQO94152.1"/>
    </source>
</evidence>
<comment type="caution">
    <text evidence="1">The sequence shown here is derived from an EMBL/GenBank/DDBJ whole genome shotgun (WGS) entry which is preliminary data.</text>
</comment>
<dbReference type="AlphaFoldDB" id="A0A1V9AAK6"/>
<dbReference type="InterPro" id="IPR035994">
    <property type="entry name" value="Nucleoside_phosphorylase_sf"/>
</dbReference>
<dbReference type="GO" id="GO:0009116">
    <property type="term" value="P:nucleoside metabolic process"/>
    <property type="evidence" value="ECO:0007669"/>
    <property type="project" value="InterPro"/>
</dbReference>
<dbReference type="Proteomes" id="UP000192591">
    <property type="component" value="Unassembled WGS sequence"/>
</dbReference>
<gene>
    <name evidence="1" type="ORF">B1813_05140</name>
</gene>
<sequence>MPGRVDDLLVICPLAVEAVSVRAGSRGRDVVAVVWAGMRARREAAVLAALRRNPAAAVAVVGVACALTRDARPGDVVVGEVVDAPHATWRCPAAPLLAAALRRHRGFTRRVHRGVVSQSDRVVARVGSVPAGNAVALDMESGSLLELVGEGRPAVVLRAVVDTPSRPLVSPATVPGGVAALTALAAAGPALRAWARAVAPGRAGDDSVVDYSVVKVAKEVRHR</sequence>
<dbReference type="STRING" id="1962155.B1813_05140"/>
<organism evidence="1 2">
    <name type="scientific">Saccharomonospora piscinae</name>
    <dbReference type="NCBI Taxonomy" id="687388"/>
    <lineage>
        <taxon>Bacteria</taxon>
        <taxon>Bacillati</taxon>
        <taxon>Actinomycetota</taxon>
        <taxon>Actinomycetes</taxon>
        <taxon>Pseudonocardiales</taxon>
        <taxon>Pseudonocardiaceae</taxon>
        <taxon>Saccharomonospora</taxon>
    </lineage>
</organism>
<evidence type="ECO:0000313" key="2">
    <source>
        <dbReference type="Proteomes" id="UP000192591"/>
    </source>
</evidence>
<reference evidence="1 2" key="1">
    <citation type="submission" date="2017-02" db="EMBL/GenBank/DDBJ databases">
        <title>Draft genome of Saccharomonospora sp. 154.</title>
        <authorList>
            <person name="Alonso-Carmona G.S."/>
            <person name="De La Haba R."/>
            <person name="Vera-Gargallo B."/>
            <person name="Sandoval-Trujillo A.H."/>
            <person name="Ramirez-Duran N."/>
            <person name="Ventosa A."/>
        </authorList>
    </citation>
    <scope>NUCLEOTIDE SEQUENCE [LARGE SCALE GENOMIC DNA]</scope>
    <source>
        <strain evidence="1 2">LRS4.154</strain>
    </source>
</reference>
<dbReference type="SUPFAM" id="SSF53167">
    <property type="entry name" value="Purine and uridine phosphorylases"/>
    <property type="match status" value="1"/>
</dbReference>
<proteinExistence type="predicted"/>
<name>A0A1V9AAK6_SACPI</name>
<dbReference type="GO" id="GO:0003824">
    <property type="term" value="F:catalytic activity"/>
    <property type="evidence" value="ECO:0007669"/>
    <property type="project" value="InterPro"/>
</dbReference>